<dbReference type="GO" id="GO:0006631">
    <property type="term" value="P:fatty acid metabolic process"/>
    <property type="evidence" value="ECO:0007669"/>
    <property type="project" value="TreeGrafter"/>
</dbReference>
<dbReference type="GO" id="GO:0031956">
    <property type="term" value="F:medium-chain fatty acid-CoA ligase activity"/>
    <property type="evidence" value="ECO:0007669"/>
    <property type="project" value="TreeGrafter"/>
</dbReference>
<sequence>MSPSTEFNHIALLQHRANTSGDTILFKLPDLKDSESPRKWSTTITIAEFAAEVDRIAGFLAGRLSARGVPPRSVVSLLYSGRQYQDLLYAVALSRASYVPELLSANGLADPAVIYDLMDQAKSKVLLFDPHFEHLTANCPYPKLALAPVESLKIDSTADVEFTIDGQSSELPKIEDLSTGPDDVCFIFLTSGSTSGRPKIVPYTQVSTSTYYKSQFDIWLGDNRFDTQDVFIARGSVCSVAGMIQYLGCLSTGSSIVYPSKANFSTEEFFNLVNFGGLNRLTTYGTYLAPHLQVARGDPALLKLLQGMRTISYGGVPISNADDDWCFHNGVPIMDMYATTECGLLMISFGPSKPARYIRPVPGLSCVFDPITLTDPNAQLQLVDNPSHPTEHAISSELLTSTTASAPASTKLHEFVLLADSPQIPAPHLRSADGNLRSGDLFEQFPDGSYLLRGRDDDWIKSFFSDRTDAKAIEEKVYELCGDLVKECMVIGHLRPSPALFVTIDKSHDYIAKNTNTEDTLKELILERLKDFIATQYVHEKIQDKRLIFIVDQNALPRTNKGNFRRRGIEQKYQSELDAAYKAVYGEY</sequence>
<organism evidence="3 4">
    <name type="scientific">Rhizoctonia solani</name>
    <dbReference type="NCBI Taxonomy" id="456999"/>
    <lineage>
        <taxon>Eukaryota</taxon>
        <taxon>Fungi</taxon>
        <taxon>Dikarya</taxon>
        <taxon>Basidiomycota</taxon>
        <taxon>Agaricomycotina</taxon>
        <taxon>Agaricomycetes</taxon>
        <taxon>Cantharellales</taxon>
        <taxon>Ceratobasidiaceae</taxon>
        <taxon>Rhizoctonia</taxon>
    </lineage>
</organism>
<dbReference type="PANTHER" id="PTHR43201">
    <property type="entry name" value="ACYL-COA SYNTHETASE"/>
    <property type="match status" value="1"/>
</dbReference>
<dbReference type="PANTHER" id="PTHR43201:SF8">
    <property type="entry name" value="ACYL-COA SYNTHETASE FAMILY MEMBER 3"/>
    <property type="match status" value="1"/>
</dbReference>
<gene>
    <name evidence="3" type="ORF">RDB_LOCUS90910</name>
</gene>
<comment type="similarity">
    <text evidence="1">Belongs to the ATP-dependent AMP-binding enzyme family.</text>
</comment>
<evidence type="ECO:0000259" key="2">
    <source>
        <dbReference type="Pfam" id="PF00501"/>
    </source>
</evidence>
<dbReference type="Proteomes" id="UP000663843">
    <property type="component" value="Unassembled WGS sequence"/>
</dbReference>
<accession>A0A8H3GL56</accession>
<name>A0A8H3GL56_9AGAM</name>
<evidence type="ECO:0000313" key="4">
    <source>
        <dbReference type="Proteomes" id="UP000663843"/>
    </source>
</evidence>
<dbReference type="Gene3D" id="3.40.50.12780">
    <property type="entry name" value="N-terminal domain of ligase-like"/>
    <property type="match status" value="1"/>
</dbReference>
<dbReference type="InterPro" id="IPR042099">
    <property type="entry name" value="ANL_N_sf"/>
</dbReference>
<dbReference type="EMBL" id="CAJMWT010002816">
    <property type="protein sequence ID" value="CAE6455380.1"/>
    <property type="molecule type" value="Genomic_DNA"/>
</dbReference>
<feature type="domain" description="AMP-dependent synthetase/ligase" evidence="2">
    <location>
        <begin position="41"/>
        <end position="363"/>
    </location>
</feature>
<dbReference type="Pfam" id="PF23562">
    <property type="entry name" value="AMP-binding_C_3"/>
    <property type="match status" value="1"/>
</dbReference>
<reference evidence="3" key="1">
    <citation type="submission" date="2021-01" db="EMBL/GenBank/DDBJ databases">
        <authorList>
            <person name="Kaushik A."/>
        </authorList>
    </citation>
    <scope>NUCLEOTIDE SEQUENCE</scope>
    <source>
        <strain evidence="3">AG2-2IIIB</strain>
    </source>
</reference>
<dbReference type="Pfam" id="PF00501">
    <property type="entry name" value="AMP-binding"/>
    <property type="match status" value="1"/>
</dbReference>
<comment type="caution">
    <text evidence="3">The sequence shown here is derived from an EMBL/GenBank/DDBJ whole genome shotgun (WGS) entry which is preliminary data.</text>
</comment>
<protein>
    <recommendedName>
        <fullName evidence="2">AMP-dependent synthetase/ligase domain-containing protein</fullName>
    </recommendedName>
</protein>
<dbReference type="InterPro" id="IPR000873">
    <property type="entry name" value="AMP-dep_synth/lig_dom"/>
</dbReference>
<dbReference type="AlphaFoldDB" id="A0A8H3GL56"/>
<proteinExistence type="inferred from homology"/>
<dbReference type="SUPFAM" id="SSF56801">
    <property type="entry name" value="Acetyl-CoA synthetase-like"/>
    <property type="match status" value="1"/>
</dbReference>
<evidence type="ECO:0000256" key="1">
    <source>
        <dbReference type="ARBA" id="ARBA00006432"/>
    </source>
</evidence>
<evidence type="ECO:0000313" key="3">
    <source>
        <dbReference type="EMBL" id="CAE6455380.1"/>
    </source>
</evidence>